<organism evidence="2 3">
    <name type="scientific">Anaeramoeba flamelloides</name>
    <dbReference type="NCBI Taxonomy" id="1746091"/>
    <lineage>
        <taxon>Eukaryota</taxon>
        <taxon>Metamonada</taxon>
        <taxon>Anaeramoebidae</taxon>
        <taxon>Anaeramoeba</taxon>
    </lineage>
</organism>
<name>A0ABQ8YNY5_9EUKA</name>
<evidence type="ECO:0000256" key="1">
    <source>
        <dbReference type="SAM" id="MobiDB-lite"/>
    </source>
</evidence>
<gene>
    <name evidence="2" type="ORF">M0813_19460</name>
</gene>
<keyword evidence="3" id="KW-1185">Reference proteome</keyword>
<dbReference type="EMBL" id="JAOAOG010000136">
    <property type="protein sequence ID" value="KAJ6246321.1"/>
    <property type="molecule type" value="Genomic_DNA"/>
</dbReference>
<protein>
    <submittedName>
        <fullName evidence="2">Uncharacterized protein</fullName>
    </submittedName>
</protein>
<feature type="region of interest" description="Disordered" evidence="1">
    <location>
        <begin position="327"/>
        <end position="352"/>
    </location>
</feature>
<feature type="compositionally biased region" description="Low complexity" evidence="1">
    <location>
        <begin position="338"/>
        <end position="352"/>
    </location>
</feature>
<accession>A0ABQ8YNY5</accession>
<comment type="caution">
    <text evidence="2">The sequence shown here is derived from an EMBL/GenBank/DDBJ whole genome shotgun (WGS) entry which is preliminary data.</text>
</comment>
<sequence length="690" mass="81883">MVSKTIEVLFIFEIEEKQKLKLYWNFEHLISIIAKPLSENVPNDKLKIGLLIKYSEKKKPHIMKINFQNFSKFNEKIQLGEKDINNFYQENFNKVKIDQDKGNEISKDSNSKGIVNNNDILNYYDTLNWKSKIKLIFHCSSENIRNYNSGYFNKILQSRSVSIQKIKVDKIFYYNFPLIKENIELSIKMNSKYQANNALNKIIQIKMENQKMFYNNNINKEFKQIFWSEKVFVMIKKYIFQNISSILKKQILSFFSINYKKKKFWYLKKNINIKSYLQNPNYKLIKKLVKNKKKKYRKTNSHSNLDSDSNFNKYTVSNSLYNFDSVSVSDSDSDSDSDSGSGSGSDYDSNSDSRIVYDNVNSSENQNHKEKKIKNWNQNIYISPKIIAITWNFIYVGIIDCVTGYFMLGRVPKNNLFNYKKGNLLKLKEKLKLNSEIFQYAKQYRKYNWIIPVNIHGLSICQFPSYKGNNGKMKVSFTIHPYFNIFEFNDFIIINKEDFNFQSETILEDNAEKQDTHGLIKKQQSENFNMTVKAKIKNSFSHFILHKSNNKYIYWVKPLNEDYVALNYLKLKVDDSNHIKKYYFTKFNQTHKCSELCWVCKLKDLEYLKNSSNSKTFSEKETIRNNNISILKNKIILGLRPPYDFFNKKPMKFLCENPFCNQLLTYEFGKSSIIYNKFCNNCRSIVQKIK</sequence>
<evidence type="ECO:0000313" key="3">
    <source>
        <dbReference type="Proteomes" id="UP001150062"/>
    </source>
</evidence>
<evidence type="ECO:0000313" key="2">
    <source>
        <dbReference type="EMBL" id="KAJ6246321.1"/>
    </source>
</evidence>
<dbReference type="Proteomes" id="UP001150062">
    <property type="component" value="Unassembled WGS sequence"/>
</dbReference>
<reference evidence="2" key="1">
    <citation type="submission" date="2022-08" db="EMBL/GenBank/DDBJ databases">
        <title>Novel sulfate-reducing endosymbionts in the free-living metamonad Anaeramoeba.</title>
        <authorList>
            <person name="Jerlstrom-Hultqvist J."/>
            <person name="Cepicka I."/>
            <person name="Gallot-Lavallee L."/>
            <person name="Salas-Leiva D."/>
            <person name="Curtis B.A."/>
            <person name="Zahonova K."/>
            <person name="Pipaliya S."/>
            <person name="Dacks J."/>
            <person name="Roger A.J."/>
        </authorList>
    </citation>
    <scope>NUCLEOTIDE SEQUENCE</scope>
    <source>
        <strain evidence="2">Schooner1</strain>
    </source>
</reference>
<proteinExistence type="predicted"/>